<keyword evidence="4" id="KW-0812">Transmembrane</keyword>
<dbReference type="EMBL" id="AQFT01000146">
    <property type="protein sequence ID" value="EMZ20396.1"/>
    <property type="molecule type" value="Genomic_DNA"/>
</dbReference>
<evidence type="ECO:0000256" key="1">
    <source>
        <dbReference type="ARBA" id="ARBA00006484"/>
    </source>
</evidence>
<dbReference type="Gene3D" id="3.40.50.720">
    <property type="entry name" value="NAD(P)-binding Rossmann-like Domain"/>
    <property type="match status" value="1"/>
</dbReference>
<protein>
    <recommendedName>
        <fullName evidence="7">Short-chain dehydrogenase/reductase SDR</fullName>
    </recommendedName>
</protein>
<dbReference type="GO" id="GO:0016491">
    <property type="term" value="F:oxidoreductase activity"/>
    <property type="evidence" value="ECO:0007669"/>
    <property type="project" value="UniProtKB-KW"/>
</dbReference>
<organism evidence="5 6">
    <name type="scientific">Eubacterium plexicaudatum ASF492</name>
    <dbReference type="NCBI Taxonomy" id="1235802"/>
    <lineage>
        <taxon>Bacteria</taxon>
        <taxon>Bacillati</taxon>
        <taxon>Bacillota</taxon>
        <taxon>Clostridia</taxon>
        <taxon>Eubacteriales</taxon>
        <taxon>Eubacteriaceae</taxon>
        <taxon>Eubacterium</taxon>
    </lineage>
</organism>
<evidence type="ECO:0000313" key="6">
    <source>
        <dbReference type="Proteomes" id="UP000012589"/>
    </source>
</evidence>
<gene>
    <name evidence="5" type="ORF">C823_04996</name>
</gene>
<keyword evidence="3" id="KW-0560">Oxidoreductase</keyword>
<evidence type="ECO:0000313" key="5">
    <source>
        <dbReference type="EMBL" id="EMZ20396.1"/>
    </source>
</evidence>
<dbReference type="PATRIC" id="fig|1235802.3.peg.5261"/>
<keyword evidence="4" id="KW-1133">Transmembrane helix</keyword>
<proteinExistence type="inferred from homology"/>
<keyword evidence="6" id="KW-1185">Reference proteome</keyword>
<dbReference type="Pfam" id="PF00106">
    <property type="entry name" value="adh_short"/>
    <property type="match status" value="1"/>
</dbReference>
<keyword evidence="4" id="KW-0472">Membrane</keyword>
<keyword evidence="2" id="KW-0521">NADP</keyword>
<accession>N1ZWW5</accession>
<comment type="caution">
    <text evidence="5">The sequence shown here is derived from an EMBL/GenBank/DDBJ whole genome shotgun (WGS) entry which is preliminary data.</text>
</comment>
<dbReference type="PANTHER" id="PTHR43391">
    <property type="entry name" value="RETINOL DEHYDROGENASE-RELATED"/>
    <property type="match status" value="1"/>
</dbReference>
<dbReference type="STRING" id="1235802.C823_04996"/>
<comment type="similarity">
    <text evidence="1">Belongs to the short-chain dehydrogenases/reductases (SDR) family.</text>
</comment>
<feature type="transmembrane region" description="Helical" evidence="4">
    <location>
        <begin position="100"/>
        <end position="121"/>
    </location>
</feature>
<sequence length="131" mass="14236">MKENGYGRILNVGSTGSFIPSPTDAVCSATKAYIMSFSNALCGELGKAGIKVTTLCPGATETEFAAKANIQNTLLFRIAVMKPEKVVGIAYRKMMKGRRLVIPGIYNKLLVLFSKVMPISLTNRITILMMK</sequence>
<dbReference type="InterPro" id="IPR002347">
    <property type="entry name" value="SDR_fam"/>
</dbReference>
<dbReference type="InterPro" id="IPR036291">
    <property type="entry name" value="NAD(P)-bd_dom_sf"/>
</dbReference>
<dbReference type="Proteomes" id="UP000012589">
    <property type="component" value="Unassembled WGS sequence"/>
</dbReference>
<evidence type="ECO:0000256" key="2">
    <source>
        <dbReference type="ARBA" id="ARBA00022857"/>
    </source>
</evidence>
<dbReference type="PRINTS" id="PR00081">
    <property type="entry name" value="GDHRDH"/>
</dbReference>
<name>N1ZWW5_9FIRM</name>
<dbReference type="HOGENOM" id="CLU_010194_2_1_9"/>
<evidence type="ECO:0008006" key="7">
    <source>
        <dbReference type="Google" id="ProtNLM"/>
    </source>
</evidence>
<reference evidence="5 6" key="1">
    <citation type="journal article" date="2014" name="Genome Announc.">
        <title>Draft genome sequences of the altered schaedler flora, a defined bacterial community from gnotobiotic mice.</title>
        <authorList>
            <person name="Wannemuehler M.J."/>
            <person name="Overstreet A.M."/>
            <person name="Ward D.V."/>
            <person name="Phillips G.J."/>
        </authorList>
    </citation>
    <scope>NUCLEOTIDE SEQUENCE [LARGE SCALE GENOMIC DNA]</scope>
    <source>
        <strain evidence="5 6">ASF492</strain>
    </source>
</reference>
<dbReference type="AlphaFoldDB" id="N1ZWW5"/>
<evidence type="ECO:0000256" key="4">
    <source>
        <dbReference type="SAM" id="Phobius"/>
    </source>
</evidence>
<evidence type="ECO:0000256" key="3">
    <source>
        <dbReference type="ARBA" id="ARBA00023002"/>
    </source>
</evidence>
<dbReference type="eggNOG" id="COG0300">
    <property type="taxonomic scope" value="Bacteria"/>
</dbReference>
<dbReference type="CDD" id="cd05233">
    <property type="entry name" value="SDR_c"/>
    <property type="match status" value="1"/>
</dbReference>
<dbReference type="SUPFAM" id="SSF51735">
    <property type="entry name" value="NAD(P)-binding Rossmann-fold domains"/>
    <property type="match status" value="1"/>
</dbReference>
<dbReference type="PANTHER" id="PTHR43391:SF14">
    <property type="entry name" value="DEHYDROGENASE_REDUCTASE SDR FAMILY PROTEIN 7-LIKE"/>
    <property type="match status" value="1"/>
</dbReference>